<evidence type="ECO:0000256" key="1">
    <source>
        <dbReference type="ARBA" id="ARBA00001678"/>
    </source>
</evidence>
<evidence type="ECO:0000256" key="4">
    <source>
        <dbReference type="ARBA" id="ARBA00012706"/>
    </source>
</evidence>
<keyword evidence="12" id="KW-1185">Reference proteome</keyword>
<dbReference type="GO" id="GO:0005576">
    <property type="term" value="C:extracellular region"/>
    <property type="evidence" value="ECO:0007669"/>
    <property type="project" value="UniProtKB-SubCell"/>
</dbReference>
<keyword evidence="7 11" id="KW-0378">Hydrolase</keyword>
<reference evidence="11 12" key="1">
    <citation type="submission" date="2023-01" db="EMBL/GenBank/DDBJ databases">
        <title>Analysis of 21 Apiospora genomes using comparative genomics revels a genus with tremendous synthesis potential of carbohydrate active enzymes and secondary metabolites.</title>
        <authorList>
            <person name="Sorensen T."/>
        </authorList>
    </citation>
    <scope>NUCLEOTIDE SEQUENCE [LARGE SCALE GENOMIC DNA]</scope>
    <source>
        <strain evidence="11 12">CBS 117206</strain>
    </source>
</reference>
<dbReference type="InterPro" id="IPR017853">
    <property type="entry name" value="GH"/>
</dbReference>
<dbReference type="InterPro" id="IPR001547">
    <property type="entry name" value="Glyco_hydro_5"/>
</dbReference>
<comment type="catalytic activity">
    <reaction evidence="1">
        <text>Random hydrolysis of (1-&gt;4)-beta-D-mannosidic linkages in mannans, galactomannans and glucomannans.</text>
        <dbReference type="EC" id="3.2.1.78"/>
    </reaction>
</comment>
<feature type="signal peptide" evidence="9">
    <location>
        <begin position="1"/>
        <end position="22"/>
    </location>
</feature>
<sequence>MRSCMWPLQILAAAAAAAAVAAASRPAAVLSPVTRTGSTLLVDGKPWKAVGPNVYWLGLDENVVPPEGEPYDPVTKSSYPAKGRITDVLATVRALGGTMIRSHTLGISLGNPLSVMPVPGVVNDAAFASIDWAVYQAGQYGIRLMIPLIDNFVRRNVVNGRVSLTSKIGLLPWGKYTFLRWAGFNLTQGADATNPEIQQFYTNATIVAAFKDYIAKILTHQNPYTNQTYAEDPTIFAYETGNELLGPVWGDMDCPADWVADIARVVKRLAPQKLFVDGTYGVNKTHLAIDEVDVFSNHYYPVDTAKLQADLDLVEGAGKAYFAGEYSWVGPDANGTKNMTAFFDIMEKSTVAVGDAFWSLFGRNLPDCGSFVDHSDGFTLQYGNPANSEYTNHRIQLIRKHFLAMGQGTQIAPDDDLPVVPCPAPAL</sequence>
<evidence type="ECO:0000256" key="9">
    <source>
        <dbReference type="SAM" id="SignalP"/>
    </source>
</evidence>
<keyword evidence="6 9" id="KW-0732">Signal</keyword>
<evidence type="ECO:0000256" key="5">
    <source>
        <dbReference type="ARBA" id="ARBA00022525"/>
    </source>
</evidence>
<keyword evidence="8" id="KW-0326">Glycosidase</keyword>
<comment type="caution">
    <text evidence="11">The sequence shown here is derived from an EMBL/GenBank/DDBJ whole genome shotgun (WGS) entry which is preliminary data.</text>
</comment>
<proteinExistence type="inferred from homology"/>
<evidence type="ECO:0000256" key="7">
    <source>
        <dbReference type="ARBA" id="ARBA00022801"/>
    </source>
</evidence>
<feature type="domain" description="Glycoside hydrolase family 5" evidence="10">
    <location>
        <begin position="113"/>
        <end position="286"/>
    </location>
</feature>
<evidence type="ECO:0000259" key="10">
    <source>
        <dbReference type="Pfam" id="PF26410"/>
    </source>
</evidence>
<gene>
    <name evidence="11" type="ORF">PG999_013519</name>
</gene>
<dbReference type="Pfam" id="PF26410">
    <property type="entry name" value="GH5_mannosidase"/>
    <property type="match status" value="1"/>
</dbReference>
<dbReference type="EMBL" id="JAQQWP010000011">
    <property type="protein sequence ID" value="KAK8095497.1"/>
    <property type="molecule type" value="Genomic_DNA"/>
</dbReference>
<dbReference type="AlphaFoldDB" id="A0AAW0Q736"/>
<dbReference type="Proteomes" id="UP001392437">
    <property type="component" value="Unassembled WGS sequence"/>
</dbReference>
<comment type="similarity">
    <text evidence="3">Belongs to the glycosyl hydrolase 5 (cellulase A) family.</text>
</comment>
<dbReference type="PANTHER" id="PTHR31451">
    <property type="match status" value="1"/>
</dbReference>
<accession>A0AAW0Q736</accession>
<comment type="subcellular location">
    <subcellularLocation>
        <location evidence="2">Secreted</location>
    </subcellularLocation>
</comment>
<evidence type="ECO:0000256" key="2">
    <source>
        <dbReference type="ARBA" id="ARBA00004613"/>
    </source>
</evidence>
<keyword evidence="5" id="KW-0964">Secreted</keyword>
<evidence type="ECO:0000256" key="3">
    <source>
        <dbReference type="ARBA" id="ARBA00005641"/>
    </source>
</evidence>
<name>A0AAW0Q736_9PEZI</name>
<feature type="chain" id="PRO_5043497364" description="mannan endo-1,4-beta-mannosidase" evidence="9">
    <location>
        <begin position="23"/>
        <end position="427"/>
    </location>
</feature>
<evidence type="ECO:0000256" key="6">
    <source>
        <dbReference type="ARBA" id="ARBA00022729"/>
    </source>
</evidence>
<dbReference type="Gene3D" id="3.20.20.80">
    <property type="entry name" value="Glycosidases"/>
    <property type="match status" value="1"/>
</dbReference>
<dbReference type="InterPro" id="IPR045053">
    <property type="entry name" value="MAN-like"/>
</dbReference>
<dbReference type="EC" id="3.2.1.78" evidence="4"/>
<organism evidence="11 12">
    <name type="scientific">Apiospora kogelbergensis</name>
    <dbReference type="NCBI Taxonomy" id="1337665"/>
    <lineage>
        <taxon>Eukaryota</taxon>
        <taxon>Fungi</taxon>
        <taxon>Dikarya</taxon>
        <taxon>Ascomycota</taxon>
        <taxon>Pezizomycotina</taxon>
        <taxon>Sordariomycetes</taxon>
        <taxon>Xylariomycetidae</taxon>
        <taxon>Amphisphaeriales</taxon>
        <taxon>Apiosporaceae</taxon>
        <taxon>Apiospora</taxon>
    </lineage>
</organism>
<evidence type="ECO:0000313" key="12">
    <source>
        <dbReference type="Proteomes" id="UP001392437"/>
    </source>
</evidence>
<dbReference type="SUPFAM" id="SSF51445">
    <property type="entry name" value="(Trans)glycosidases"/>
    <property type="match status" value="1"/>
</dbReference>
<protein>
    <recommendedName>
        <fullName evidence="4">mannan endo-1,4-beta-mannosidase</fullName>
        <ecNumber evidence="4">3.2.1.78</ecNumber>
    </recommendedName>
</protein>
<dbReference type="GO" id="GO:0016985">
    <property type="term" value="F:mannan endo-1,4-beta-mannosidase activity"/>
    <property type="evidence" value="ECO:0007669"/>
    <property type="project" value="UniProtKB-EC"/>
</dbReference>
<evidence type="ECO:0000256" key="8">
    <source>
        <dbReference type="ARBA" id="ARBA00023295"/>
    </source>
</evidence>
<dbReference type="PANTHER" id="PTHR31451:SF39">
    <property type="entry name" value="MANNAN ENDO-1,4-BETA-MANNOSIDASE 1"/>
    <property type="match status" value="1"/>
</dbReference>
<evidence type="ECO:0000313" key="11">
    <source>
        <dbReference type="EMBL" id="KAK8095497.1"/>
    </source>
</evidence>